<sequence length="252" mass="28636">MLLNEQAAISTSKVLLVPYSKWHVPRYHEWMKDEEIQEATASEPLSLEEEYAMQQSWRQDPDKLTFIVCQPTTTTTGLKSGEETLDHSADDSSCMVGDINLFLRVDDGEEGESEPQLVGEIELMVAEKRNQRQGFGKAALYTFLRYIVDHEKEILEEFVAGDTAAAQALMAGQGQRRPWHFACLSVKIGQSNERSLALFEGARFQRVTAEPNYFGEFELRRSRETLDRGAVDESLDRAGVTGYIELKYTRQQ</sequence>
<protein>
    <submittedName>
        <fullName evidence="5">N-acetyltransferase</fullName>
    </submittedName>
</protein>
<dbReference type="GeneID" id="37072333"/>
<keyword evidence="2 5" id="KW-0808">Transferase</keyword>
<dbReference type="OrthoDB" id="5043642at2759"/>
<proteinExistence type="inferred from homology"/>
<evidence type="ECO:0000256" key="1">
    <source>
        <dbReference type="ARBA" id="ARBA00009342"/>
    </source>
</evidence>
<keyword evidence="6" id="KW-1185">Reference proteome</keyword>
<dbReference type="InterPro" id="IPR016181">
    <property type="entry name" value="Acyl_CoA_acyltransferase"/>
</dbReference>
<dbReference type="Pfam" id="PF13302">
    <property type="entry name" value="Acetyltransf_3"/>
    <property type="match status" value="1"/>
</dbReference>
<evidence type="ECO:0000313" key="5">
    <source>
        <dbReference type="EMBL" id="PYH47411.1"/>
    </source>
</evidence>
<keyword evidence="3" id="KW-0012">Acyltransferase</keyword>
<organism evidence="5 6">
    <name type="scientific">Aspergillus saccharolyticus JOP 1030-1</name>
    <dbReference type="NCBI Taxonomy" id="1450539"/>
    <lineage>
        <taxon>Eukaryota</taxon>
        <taxon>Fungi</taxon>
        <taxon>Dikarya</taxon>
        <taxon>Ascomycota</taxon>
        <taxon>Pezizomycotina</taxon>
        <taxon>Eurotiomycetes</taxon>
        <taxon>Eurotiomycetidae</taxon>
        <taxon>Eurotiales</taxon>
        <taxon>Aspergillaceae</taxon>
        <taxon>Aspergillus</taxon>
        <taxon>Aspergillus subgen. Circumdati</taxon>
    </lineage>
</organism>
<dbReference type="PANTHER" id="PTHR13256">
    <property type="entry name" value="N-ACETYLTRANSFERASE 9"/>
    <property type="match status" value="1"/>
</dbReference>
<dbReference type="RefSeq" id="XP_025433393.1">
    <property type="nucleotide sequence ID" value="XM_025571105.1"/>
</dbReference>
<dbReference type="PANTHER" id="PTHR13256:SF16">
    <property type="entry name" value="ALPHA_BETA-TUBULIN-N-ACETYLTRANSFERASE 9"/>
    <property type="match status" value="1"/>
</dbReference>
<evidence type="ECO:0000256" key="3">
    <source>
        <dbReference type="ARBA" id="ARBA00023315"/>
    </source>
</evidence>
<feature type="domain" description="N-acetyltransferase" evidence="4">
    <location>
        <begin position="14"/>
        <end position="201"/>
    </location>
</feature>
<name>A0A318ZIK3_9EURO</name>
<gene>
    <name evidence="5" type="ORF">BP01DRAFT_215409</name>
</gene>
<dbReference type="Proteomes" id="UP000248349">
    <property type="component" value="Unassembled WGS sequence"/>
</dbReference>
<comment type="similarity">
    <text evidence="1">Belongs to the acetyltransferase family. GNAT subfamily.</text>
</comment>
<dbReference type="Gene3D" id="3.40.630.30">
    <property type="match status" value="1"/>
</dbReference>
<accession>A0A318ZIK3</accession>
<dbReference type="GO" id="GO:0008080">
    <property type="term" value="F:N-acetyltransferase activity"/>
    <property type="evidence" value="ECO:0007669"/>
    <property type="project" value="InterPro"/>
</dbReference>
<evidence type="ECO:0000259" key="4">
    <source>
        <dbReference type="Pfam" id="PF13302"/>
    </source>
</evidence>
<dbReference type="AlphaFoldDB" id="A0A318ZIK3"/>
<dbReference type="STRING" id="1450539.A0A318ZIK3"/>
<evidence type="ECO:0000256" key="2">
    <source>
        <dbReference type="ARBA" id="ARBA00022679"/>
    </source>
</evidence>
<evidence type="ECO:0000313" key="6">
    <source>
        <dbReference type="Proteomes" id="UP000248349"/>
    </source>
</evidence>
<dbReference type="InterPro" id="IPR000182">
    <property type="entry name" value="GNAT_dom"/>
</dbReference>
<dbReference type="InterPro" id="IPR039135">
    <property type="entry name" value="NAT9-like"/>
</dbReference>
<dbReference type="SUPFAM" id="SSF55729">
    <property type="entry name" value="Acyl-CoA N-acyltransferases (Nat)"/>
    <property type="match status" value="1"/>
</dbReference>
<dbReference type="EMBL" id="KZ821224">
    <property type="protein sequence ID" value="PYH47411.1"/>
    <property type="molecule type" value="Genomic_DNA"/>
</dbReference>
<reference evidence="5 6" key="1">
    <citation type="submission" date="2016-12" db="EMBL/GenBank/DDBJ databases">
        <title>The genomes of Aspergillus section Nigri reveals drivers in fungal speciation.</title>
        <authorList>
            <consortium name="DOE Joint Genome Institute"/>
            <person name="Vesth T.C."/>
            <person name="Nybo J."/>
            <person name="Theobald S."/>
            <person name="Brandl J."/>
            <person name="Frisvad J.C."/>
            <person name="Nielsen K.F."/>
            <person name="Lyhne E.K."/>
            <person name="Kogle M.E."/>
            <person name="Kuo A."/>
            <person name="Riley R."/>
            <person name="Clum A."/>
            <person name="Nolan M."/>
            <person name="Lipzen A."/>
            <person name="Salamov A."/>
            <person name="Henrissat B."/>
            <person name="Wiebenga A."/>
            <person name="De Vries R.P."/>
            <person name="Grigoriev I.V."/>
            <person name="Mortensen U.H."/>
            <person name="Andersen M.R."/>
            <person name="Baker S.E."/>
        </authorList>
    </citation>
    <scope>NUCLEOTIDE SEQUENCE [LARGE SCALE GENOMIC DNA]</scope>
    <source>
        <strain evidence="5 6">JOP 1030-1</strain>
    </source>
</reference>